<gene>
    <name evidence="7" type="ORF">DS2_00690</name>
</gene>
<proteinExistence type="predicted"/>
<dbReference type="RefSeq" id="WP_035012656.1">
    <property type="nucleotide sequence ID" value="NZ_ARZY01000001.1"/>
</dbReference>
<feature type="transmembrane region" description="Helical" evidence="6">
    <location>
        <begin position="134"/>
        <end position="151"/>
    </location>
</feature>
<dbReference type="Pfam" id="PF05875">
    <property type="entry name" value="Ceramidase"/>
    <property type="match status" value="1"/>
</dbReference>
<protein>
    <recommendedName>
        <fullName evidence="9">Ceramidase</fullName>
    </recommendedName>
</protein>
<name>W7R3J4_9ALTE</name>
<dbReference type="GO" id="GO:0016811">
    <property type="term" value="F:hydrolase activity, acting on carbon-nitrogen (but not peptide) bonds, in linear amides"/>
    <property type="evidence" value="ECO:0007669"/>
    <property type="project" value="InterPro"/>
</dbReference>
<dbReference type="AlphaFoldDB" id="W7R3J4"/>
<dbReference type="InterPro" id="IPR008901">
    <property type="entry name" value="ACER"/>
</dbReference>
<evidence type="ECO:0000256" key="3">
    <source>
        <dbReference type="ARBA" id="ARBA00022801"/>
    </source>
</evidence>
<feature type="transmembrane region" description="Helical" evidence="6">
    <location>
        <begin position="103"/>
        <end position="122"/>
    </location>
</feature>
<evidence type="ECO:0000256" key="6">
    <source>
        <dbReference type="SAM" id="Phobius"/>
    </source>
</evidence>
<sequence>MIDLYCERTDSSFWSEPLNALTNFAFIIASAIALNLWRQCKAQISQSDSIVLAAMAINIGLIGLGSFLFHTLATQWAMFADVIPIYIYKVALLLLYPCIVLNYSWRASLGLFVLFIASTYAVKFLPLDLNGSQMYLPAITMLVLFALLHKHKSQKYDVPLLLANLFFVISITLRSIDNLICQYWPVGSHFGWHLCNGFVLFYTWKSIYQAIMAKRAADI</sequence>
<dbReference type="STRING" id="1328313.DS2_00690"/>
<comment type="caution">
    <text evidence="7">The sequence shown here is derived from an EMBL/GenBank/DDBJ whole genome shotgun (WGS) entry which is preliminary data.</text>
</comment>
<feature type="transmembrane region" description="Helical" evidence="6">
    <location>
        <begin position="182"/>
        <end position="204"/>
    </location>
</feature>
<keyword evidence="8" id="KW-1185">Reference proteome</keyword>
<evidence type="ECO:0000256" key="2">
    <source>
        <dbReference type="ARBA" id="ARBA00022692"/>
    </source>
</evidence>
<evidence type="ECO:0008006" key="9">
    <source>
        <dbReference type="Google" id="ProtNLM"/>
    </source>
</evidence>
<dbReference type="OrthoDB" id="277121at2"/>
<organism evidence="7 8">
    <name type="scientific">Catenovulum agarivorans DS-2</name>
    <dbReference type="NCBI Taxonomy" id="1328313"/>
    <lineage>
        <taxon>Bacteria</taxon>
        <taxon>Pseudomonadati</taxon>
        <taxon>Pseudomonadota</taxon>
        <taxon>Gammaproteobacteria</taxon>
        <taxon>Alteromonadales</taxon>
        <taxon>Alteromonadaceae</taxon>
        <taxon>Catenovulum</taxon>
    </lineage>
</organism>
<dbReference type="eggNOG" id="ENOG5032TAD">
    <property type="taxonomic scope" value="Bacteria"/>
</dbReference>
<evidence type="ECO:0000256" key="5">
    <source>
        <dbReference type="ARBA" id="ARBA00023136"/>
    </source>
</evidence>
<dbReference type="GO" id="GO:0016020">
    <property type="term" value="C:membrane"/>
    <property type="evidence" value="ECO:0007669"/>
    <property type="project" value="UniProtKB-SubCell"/>
</dbReference>
<evidence type="ECO:0000256" key="1">
    <source>
        <dbReference type="ARBA" id="ARBA00004141"/>
    </source>
</evidence>
<evidence type="ECO:0000256" key="4">
    <source>
        <dbReference type="ARBA" id="ARBA00022989"/>
    </source>
</evidence>
<dbReference type="GO" id="GO:0006672">
    <property type="term" value="P:ceramide metabolic process"/>
    <property type="evidence" value="ECO:0007669"/>
    <property type="project" value="InterPro"/>
</dbReference>
<keyword evidence="3" id="KW-0378">Hydrolase</keyword>
<keyword evidence="2 6" id="KW-0812">Transmembrane</keyword>
<keyword evidence="5 6" id="KW-0472">Membrane</keyword>
<comment type="subcellular location">
    <subcellularLocation>
        <location evidence="1">Membrane</location>
        <topology evidence="1">Multi-pass membrane protein</topology>
    </subcellularLocation>
</comment>
<reference evidence="7 8" key="1">
    <citation type="journal article" date="2014" name="Genome Announc.">
        <title>Draft Genome Sequence of the Agar-Degrading Bacterium Catenovulum sp. Strain DS-2, Isolated from Intestines of Haliotis diversicolor.</title>
        <authorList>
            <person name="Shan D."/>
            <person name="Li X."/>
            <person name="Gu Z."/>
            <person name="Wei G."/>
            <person name="Gao Z."/>
            <person name="Shao Z."/>
        </authorList>
    </citation>
    <scope>NUCLEOTIDE SEQUENCE [LARGE SCALE GENOMIC DNA]</scope>
    <source>
        <strain evidence="7 8">DS-2</strain>
    </source>
</reference>
<feature type="transmembrane region" description="Helical" evidence="6">
    <location>
        <begin position="158"/>
        <end position="176"/>
    </location>
</feature>
<dbReference type="EMBL" id="ARZY01000001">
    <property type="protein sequence ID" value="EWH12195.1"/>
    <property type="molecule type" value="Genomic_DNA"/>
</dbReference>
<feature type="transmembrane region" description="Helical" evidence="6">
    <location>
        <begin position="76"/>
        <end position="96"/>
    </location>
</feature>
<evidence type="ECO:0000313" key="7">
    <source>
        <dbReference type="EMBL" id="EWH12195.1"/>
    </source>
</evidence>
<evidence type="ECO:0000313" key="8">
    <source>
        <dbReference type="Proteomes" id="UP000019276"/>
    </source>
</evidence>
<feature type="transmembrane region" description="Helical" evidence="6">
    <location>
        <begin position="20"/>
        <end position="37"/>
    </location>
</feature>
<keyword evidence="4 6" id="KW-1133">Transmembrane helix</keyword>
<feature type="transmembrane region" description="Helical" evidence="6">
    <location>
        <begin position="49"/>
        <end position="70"/>
    </location>
</feature>
<dbReference type="Proteomes" id="UP000019276">
    <property type="component" value="Unassembled WGS sequence"/>
</dbReference>
<accession>W7R3J4</accession>